<evidence type="ECO:0000313" key="4">
    <source>
        <dbReference type="EMBL" id="UWX72749.1"/>
    </source>
</evidence>
<protein>
    <recommendedName>
        <fullName evidence="3">Toxin VasX N-terminal region domain-containing protein</fullName>
    </recommendedName>
</protein>
<feature type="transmembrane region" description="Helical" evidence="2">
    <location>
        <begin position="812"/>
        <end position="830"/>
    </location>
</feature>
<evidence type="ECO:0000313" key="5">
    <source>
        <dbReference type="Proteomes" id="UP001059745"/>
    </source>
</evidence>
<dbReference type="Pfam" id="PF20249">
    <property type="entry name" value="VasX_N"/>
    <property type="match status" value="1"/>
</dbReference>
<dbReference type="AlphaFoldDB" id="A0AB38TYW2"/>
<feature type="region of interest" description="Disordered" evidence="1">
    <location>
        <begin position="359"/>
        <end position="379"/>
    </location>
</feature>
<feature type="domain" description="Toxin VasX N-terminal region" evidence="3">
    <location>
        <begin position="18"/>
        <end position="183"/>
    </location>
</feature>
<gene>
    <name evidence="4" type="ORF">NYZ96_30510</name>
</gene>
<name>A0AB38TYW2_BURGA</name>
<dbReference type="InterPro" id="IPR046864">
    <property type="entry name" value="VasX_N"/>
</dbReference>
<evidence type="ECO:0000256" key="2">
    <source>
        <dbReference type="SAM" id="Phobius"/>
    </source>
</evidence>
<sequence length="866" mass="95280">MPFETTPEDLSMPTLSGCPLCDRQSLLIYPVRYAIACPRGASKAPALTGHFRIDERAPQSVSTAKYTLRALRAGYLYTYDEKRKLLRAYMVIDNGMLWRFPPGIAPPAGDAPERFIEQACPASDTAYESYGRCVDVLHTPGSDEATRLWIGWSNVRWTRELVFKKIESKAWRKQHMQCIDIPAMLAGDACDTGEFQASHRQIAHFAMDDQAMTEAFSFSNQLVKYETLARRSQVAKRIGDAMAESPNKKGFVVAVNDPVGITNDLAELTVPSLHNGFDEQIYWKSISARLLERAEAGIRANARATAGLTYGVSKAIAEANAVNTKIGRPVSADAMGAFHVLRRWIKTGSLEKAVKEETKKASDIPATQEDAANEAWEKASTRVGADGKRVSVIDTEALKRFPQEYQQALDAFRPTWEALVQAHADWLKSLLLAEWMAGNHDVKDLRSGYAYSESCAQAIGAAAGTEACKKVLDDWLNGQASDIRNLYARALMFNHEQLMKAADAHVHASDIPYENFLNIYKLAFDQIKDLSKADNLRDRLVITTANQVVDVLTKAARNSAVGFITIRLAMQSGVRIKRSEASKLAIRDWTLEQVKTLGVKLDGDRTSQRAAATQVGKQVLRAAPATDMNIVAYEMDVDTLVKNGKLEAGAIKAIRVPGVDATKRWLGSSTDFNLGIVTMIFQLATLHFATKEWEGRDQFNHDEAELKLAAAVVSILGTVIETASITIIKAPAHPLSTFIMKQWAGASEWAETGIRLGRGLGTLGGLIFAGQDLMINVPESYRNEDHILTSLYSASGVFGSYIAAAPLFNLPFFWPVLVASILSTLSIALYKASAIKDWLSRCKLSKGEHYRSLDDEIKAFNSAIGG</sequence>
<organism evidence="4 5">
    <name type="scientific">Burkholderia gladioli</name>
    <name type="common">Pseudomonas marginata</name>
    <name type="synonym">Phytomonas marginata</name>
    <dbReference type="NCBI Taxonomy" id="28095"/>
    <lineage>
        <taxon>Bacteria</taxon>
        <taxon>Pseudomonadati</taxon>
        <taxon>Pseudomonadota</taxon>
        <taxon>Betaproteobacteria</taxon>
        <taxon>Burkholderiales</taxon>
        <taxon>Burkholderiaceae</taxon>
        <taxon>Burkholderia</taxon>
    </lineage>
</organism>
<accession>A0AB38TYW2</accession>
<dbReference type="NCBIfam" id="NF041559">
    <property type="entry name" value="BTH_I2691_fam"/>
    <property type="match status" value="1"/>
</dbReference>
<evidence type="ECO:0000256" key="1">
    <source>
        <dbReference type="SAM" id="MobiDB-lite"/>
    </source>
</evidence>
<proteinExistence type="predicted"/>
<dbReference type="InterPro" id="IPR048126">
    <property type="entry name" value="Toxin_VasX"/>
</dbReference>
<evidence type="ECO:0000259" key="3">
    <source>
        <dbReference type="Pfam" id="PF20249"/>
    </source>
</evidence>
<dbReference type="Proteomes" id="UP001059745">
    <property type="component" value="Chromosome 2"/>
</dbReference>
<dbReference type="RefSeq" id="WP_260531616.1">
    <property type="nucleotide sequence ID" value="NZ_CP104215.1"/>
</dbReference>
<dbReference type="EMBL" id="CP104215">
    <property type="protein sequence ID" value="UWX72749.1"/>
    <property type="molecule type" value="Genomic_DNA"/>
</dbReference>
<dbReference type="CDD" id="cd20707">
    <property type="entry name" value="MIX_III"/>
    <property type="match status" value="1"/>
</dbReference>
<keyword evidence="2" id="KW-0472">Membrane</keyword>
<keyword evidence="2" id="KW-0812">Transmembrane</keyword>
<keyword evidence="2" id="KW-1133">Transmembrane helix</keyword>
<reference evidence="4" key="1">
    <citation type="submission" date="2022-09" db="EMBL/GenBank/DDBJ databases">
        <title>Genomic of Burkholderia gladioli.</title>
        <authorList>
            <person name="Wu H."/>
        </authorList>
    </citation>
    <scope>NUCLEOTIDE SEQUENCE</scope>
    <source>
        <strain evidence="4">ZN-S4</strain>
    </source>
</reference>